<dbReference type="InterPro" id="IPR003439">
    <property type="entry name" value="ABC_transporter-like_ATP-bd"/>
</dbReference>
<name>A0AAJ5BZB5_9SPHI</name>
<gene>
    <name evidence="5" type="primary">lptB_2</name>
    <name evidence="5" type="ORF">SAMEA4412673_00934</name>
</gene>
<evidence type="ECO:0000313" key="5">
    <source>
        <dbReference type="EMBL" id="SNV44303.1"/>
    </source>
</evidence>
<dbReference type="EMBL" id="LT906468">
    <property type="protein sequence ID" value="SNV44303.1"/>
    <property type="molecule type" value="Genomic_DNA"/>
</dbReference>
<keyword evidence="3 5" id="KW-0067">ATP-binding</keyword>
<dbReference type="PROSITE" id="PS50893">
    <property type="entry name" value="ABC_TRANSPORTER_2"/>
    <property type="match status" value="1"/>
</dbReference>
<keyword evidence="2" id="KW-0547">Nucleotide-binding</keyword>
<dbReference type="InterPro" id="IPR003593">
    <property type="entry name" value="AAA+_ATPase"/>
</dbReference>
<dbReference type="SMART" id="SM00382">
    <property type="entry name" value="AAA"/>
    <property type="match status" value="1"/>
</dbReference>
<dbReference type="InterPro" id="IPR050153">
    <property type="entry name" value="Metal_Ion_Import_ABC"/>
</dbReference>
<evidence type="ECO:0000313" key="6">
    <source>
        <dbReference type="Proteomes" id="UP000215355"/>
    </source>
</evidence>
<evidence type="ECO:0000259" key="4">
    <source>
        <dbReference type="PROSITE" id="PS50893"/>
    </source>
</evidence>
<dbReference type="KEGG" id="smiz:4412673_00934"/>
<dbReference type="InterPro" id="IPR027417">
    <property type="entry name" value="P-loop_NTPase"/>
</dbReference>
<protein>
    <submittedName>
        <fullName evidence="5">Lipopolysaccharide export system ATP-binding protein LptB</fullName>
        <ecNumber evidence="5">3.6.3.-</ecNumber>
    </submittedName>
</protein>
<dbReference type="GO" id="GO:0016887">
    <property type="term" value="F:ATP hydrolysis activity"/>
    <property type="evidence" value="ECO:0007669"/>
    <property type="project" value="InterPro"/>
</dbReference>
<dbReference type="EC" id="3.6.3.-" evidence="5"/>
<accession>A0AAJ5BZB5</accession>
<dbReference type="AlphaFoldDB" id="A0AAJ5BZB5"/>
<reference evidence="5 6" key="1">
    <citation type="submission" date="2017-06" db="EMBL/GenBank/DDBJ databases">
        <authorList>
            <consortium name="Pathogen Informatics"/>
        </authorList>
    </citation>
    <scope>NUCLEOTIDE SEQUENCE [LARGE SCALE GENOMIC DNA]</scope>
    <source>
        <strain evidence="5 6">NCTC12149</strain>
    </source>
</reference>
<dbReference type="Pfam" id="PF00005">
    <property type="entry name" value="ABC_tran"/>
    <property type="match status" value="1"/>
</dbReference>
<dbReference type="Proteomes" id="UP000215355">
    <property type="component" value="Chromosome 1"/>
</dbReference>
<dbReference type="GO" id="GO:0005524">
    <property type="term" value="F:ATP binding"/>
    <property type="evidence" value="ECO:0007669"/>
    <property type="project" value="UniProtKB-KW"/>
</dbReference>
<evidence type="ECO:0000256" key="2">
    <source>
        <dbReference type="ARBA" id="ARBA00022741"/>
    </source>
</evidence>
<keyword evidence="1" id="KW-0813">Transport</keyword>
<dbReference type="RefSeq" id="WP_093098810.1">
    <property type="nucleotide sequence ID" value="NZ_FNGK01000003.1"/>
</dbReference>
<proteinExistence type="predicted"/>
<keyword evidence="5" id="KW-0378">Hydrolase</keyword>
<organism evidence="5 6">
    <name type="scientific">Sphingobacterium mizutaii</name>
    <dbReference type="NCBI Taxonomy" id="1010"/>
    <lineage>
        <taxon>Bacteria</taxon>
        <taxon>Pseudomonadati</taxon>
        <taxon>Bacteroidota</taxon>
        <taxon>Sphingobacteriia</taxon>
        <taxon>Sphingobacteriales</taxon>
        <taxon>Sphingobacteriaceae</taxon>
        <taxon>Sphingobacterium</taxon>
    </lineage>
</organism>
<feature type="domain" description="ABC transporter" evidence="4">
    <location>
        <begin position="8"/>
        <end position="228"/>
    </location>
</feature>
<evidence type="ECO:0000256" key="1">
    <source>
        <dbReference type="ARBA" id="ARBA00022448"/>
    </source>
</evidence>
<dbReference type="Gene3D" id="3.40.50.300">
    <property type="entry name" value="P-loop containing nucleotide triphosphate hydrolases"/>
    <property type="match status" value="1"/>
</dbReference>
<dbReference type="PANTHER" id="PTHR42734">
    <property type="entry name" value="METAL TRANSPORT SYSTEM ATP-BINDING PROTEIN TM_0124-RELATED"/>
    <property type="match status" value="1"/>
</dbReference>
<sequence length="239" mass="26720">MDIKDKELFVDSVQFSYTSNNQLLTGGYLGLKVGDIIGLLGRNGTGKTTLMKIIFGSLRAQNAYIRVNGKKVSQAFPTREVCYLPQDSFLPTSFRVKNAISFMLSDQESRAIVESDELIKPILDNKIADLAGGELRYLEIMLLVEQKATFLLLDEPFSGISPILKEKIQALLVEKSKVKGFLVSDHDYMNVLDVATQLLLLENGGCRKINRKEELEQFYVPLGTFDHGNTPDTDSKNSF</sequence>
<evidence type="ECO:0000256" key="3">
    <source>
        <dbReference type="ARBA" id="ARBA00022840"/>
    </source>
</evidence>
<dbReference type="SUPFAM" id="SSF52540">
    <property type="entry name" value="P-loop containing nucleoside triphosphate hydrolases"/>
    <property type="match status" value="1"/>
</dbReference>